<dbReference type="InterPro" id="IPR035986">
    <property type="entry name" value="PKD_dom_sf"/>
</dbReference>
<accession>A0A2R6BCE6</accession>
<dbReference type="EMBL" id="NEXK01000048">
    <property type="protein sequence ID" value="PSN96333.1"/>
    <property type="molecule type" value="Genomic_DNA"/>
</dbReference>
<organism evidence="3 4">
    <name type="scientific">Candidatus Marsarchaeota G2 archaeon ECH_B_SAG-C16</name>
    <dbReference type="NCBI Taxonomy" id="1978163"/>
    <lineage>
        <taxon>Archaea</taxon>
        <taxon>Candidatus Marsarchaeota</taxon>
        <taxon>Candidatus Marsarchaeota group 2</taxon>
    </lineage>
</organism>
<feature type="transmembrane region" description="Helical" evidence="1">
    <location>
        <begin position="16"/>
        <end position="38"/>
    </location>
</feature>
<dbReference type="SMART" id="SM00089">
    <property type="entry name" value="PKD"/>
    <property type="match status" value="1"/>
</dbReference>
<proteinExistence type="predicted"/>
<comment type="caution">
    <text evidence="3">The sequence shown here is derived from an EMBL/GenBank/DDBJ whole genome shotgun (WGS) entry which is preliminary data.</text>
</comment>
<dbReference type="InterPro" id="IPR000601">
    <property type="entry name" value="PKD_dom"/>
</dbReference>
<keyword evidence="1" id="KW-0812">Transmembrane</keyword>
<sequence>MSQKNNTLTNTKRSKYIMLATIVIAIIVIAAAVALFSMRNQQTSKPVPLSISPYTTAVQTVAGQSLTFNPGIPEGAKFTTLVWNFGNGYSETITSGNGIVNYTYEIPGSYLVSLQVFNSTTSISNNQSLLLVTVIPSLNVNPASIFGPISITSTSTGYDNQTIPVGGWVNMSFGGLLSPTPENIGSPVPNDNAYHISAFTWNIDNVMKVINNTNVNMNGTINVTFTNPGINFVELNVTTSGPTGNVFGTYEVTIAVGNYSIMKIVPKIAPNRNELIDAAYLPGGPATFDPALTSDVVSQEVTFEIYQGLLMNTNNSINTYVPVIAKNIPSIQNGEEQVSPNGFVNFTFYINTSLQFSNGDHVSPYDVYVSFARDLLFANDPGSPDWGLASLMLPAPSIFGPFNNSFYWIHRAITWNNATNSVTFHPLPAAPTWLPNVSAIYANQS</sequence>
<dbReference type="InterPro" id="IPR013783">
    <property type="entry name" value="Ig-like_fold"/>
</dbReference>
<evidence type="ECO:0000313" key="3">
    <source>
        <dbReference type="EMBL" id="PSN96333.1"/>
    </source>
</evidence>
<dbReference type="PROSITE" id="PS50093">
    <property type="entry name" value="PKD"/>
    <property type="match status" value="1"/>
</dbReference>
<dbReference type="AlphaFoldDB" id="A0A2R6BCE6"/>
<evidence type="ECO:0000256" key="1">
    <source>
        <dbReference type="SAM" id="Phobius"/>
    </source>
</evidence>
<dbReference type="CDD" id="cd00146">
    <property type="entry name" value="PKD"/>
    <property type="match status" value="1"/>
</dbReference>
<evidence type="ECO:0000313" key="4">
    <source>
        <dbReference type="Proteomes" id="UP000240681"/>
    </source>
</evidence>
<dbReference type="Proteomes" id="UP000240681">
    <property type="component" value="Unassembled WGS sequence"/>
</dbReference>
<dbReference type="Pfam" id="PF00801">
    <property type="entry name" value="PKD"/>
    <property type="match status" value="1"/>
</dbReference>
<evidence type="ECO:0000259" key="2">
    <source>
        <dbReference type="PROSITE" id="PS50093"/>
    </source>
</evidence>
<feature type="domain" description="PKD" evidence="2">
    <location>
        <begin position="83"/>
        <end position="134"/>
    </location>
</feature>
<dbReference type="SUPFAM" id="SSF49299">
    <property type="entry name" value="PKD domain"/>
    <property type="match status" value="1"/>
</dbReference>
<gene>
    <name evidence="3" type="ORF">B9Q09_02320</name>
</gene>
<reference evidence="3 4" key="1">
    <citation type="submission" date="2017-04" db="EMBL/GenBank/DDBJ databases">
        <title>Novel microbial lineages endemic to geothermal iron-oxide mats fill important gaps in the evolutionary history of Archaea.</title>
        <authorList>
            <person name="Jay Z.J."/>
            <person name="Beam J.P."/>
            <person name="Dlakic M."/>
            <person name="Rusch D.B."/>
            <person name="Kozubal M.A."/>
            <person name="Inskeep W.P."/>
        </authorList>
    </citation>
    <scope>NUCLEOTIDE SEQUENCE [LARGE SCALE GENOMIC DNA]</scope>
    <source>
        <strain evidence="3">ECH_B_SAG-C16</strain>
    </source>
</reference>
<dbReference type="InterPro" id="IPR022409">
    <property type="entry name" value="PKD/Chitinase_dom"/>
</dbReference>
<name>A0A2R6BCE6_9ARCH</name>
<dbReference type="Gene3D" id="3.40.190.10">
    <property type="entry name" value="Periplasmic binding protein-like II"/>
    <property type="match status" value="1"/>
</dbReference>
<dbReference type="SUPFAM" id="SSF53850">
    <property type="entry name" value="Periplasmic binding protein-like II"/>
    <property type="match status" value="1"/>
</dbReference>
<dbReference type="Gene3D" id="2.60.40.10">
    <property type="entry name" value="Immunoglobulins"/>
    <property type="match status" value="1"/>
</dbReference>
<keyword evidence="1" id="KW-1133">Transmembrane helix</keyword>
<protein>
    <recommendedName>
        <fullName evidence="2">PKD domain-containing protein</fullName>
    </recommendedName>
</protein>
<keyword evidence="1" id="KW-0472">Membrane</keyword>